<evidence type="ECO:0000256" key="4">
    <source>
        <dbReference type="ARBA" id="ARBA00010763"/>
    </source>
</evidence>
<dbReference type="NCBIfam" id="TIGR00177">
    <property type="entry name" value="molyb_syn"/>
    <property type="match status" value="1"/>
</dbReference>
<gene>
    <name evidence="13" type="ORF">AFE02nite_05180</name>
</gene>
<comment type="catalytic activity">
    <reaction evidence="10">
        <text>adenylyl-molybdopterin + molybdate = Mo-molybdopterin + AMP + H(+)</text>
        <dbReference type="Rhea" id="RHEA:35047"/>
        <dbReference type="ChEBI" id="CHEBI:15378"/>
        <dbReference type="ChEBI" id="CHEBI:36264"/>
        <dbReference type="ChEBI" id="CHEBI:62727"/>
        <dbReference type="ChEBI" id="CHEBI:71302"/>
        <dbReference type="ChEBI" id="CHEBI:456215"/>
        <dbReference type="EC" id="2.10.1.1"/>
    </reaction>
</comment>
<dbReference type="InterPro" id="IPR005111">
    <property type="entry name" value="MoeA_C_domain_IV"/>
</dbReference>
<evidence type="ECO:0000256" key="11">
    <source>
        <dbReference type="RuleBase" id="RU365090"/>
    </source>
</evidence>
<evidence type="ECO:0000256" key="8">
    <source>
        <dbReference type="ARBA" id="ARBA00022842"/>
    </source>
</evidence>
<dbReference type="Gene3D" id="3.40.980.10">
    <property type="entry name" value="MoaB/Mog-like domain"/>
    <property type="match status" value="1"/>
</dbReference>
<evidence type="ECO:0000256" key="9">
    <source>
        <dbReference type="ARBA" id="ARBA00023150"/>
    </source>
</evidence>
<dbReference type="FunFam" id="3.40.980.10:FF:000004">
    <property type="entry name" value="Molybdopterin molybdenumtransferase"/>
    <property type="match status" value="1"/>
</dbReference>
<dbReference type="EC" id="2.10.1.1" evidence="11"/>
<dbReference type="InterPro" id="IPR036135">
    <property type="entry name" value="MoeA_linker/N_sf"/>
</dbReference>
<evidence type="ECO:0000256" key="5">
    <source>
        <dbReference type="ARBA" id="ARBA00022505"/>
    </source>
</evidence>
<dbReference type="InterPro" id="IPR036425">
    <property type="entry name" value="MoaB/Mog-like_dom_sf"/>
</dbReference>
<protein>
    <recommendedName>
        <fullName evidence="11">Molybdopterin molybdenumtransferase</fullName>
        <ecNumber evidence="11">2.10.1.1</ecNumber>
    </recommendedName>
</protein>
<dbReference type="GO" id="GO:0006777">
    <property type="term" value="P:Mo-molybdopterin cofactor biosynthetic process"/>
    <property type="evidence" value="ECO:0007669"/>
    <property type="project" value="UniProtKB-UniRule"/>
</dbReference>
<reference evidence="13 14" key="1">
    <citation type="submission" date="2019-07" db="EMBL/GenBank/DDBJ databases">
        <title>Whole genome shotgun sequence of Actinotalea fermentans NBRC 105374.</title>
        <authorList>
            <person name="Hosoyama A."/>
            <person name="Uohara A."/>
            <person name="Ohji S."/>
            <person name="Ichikawa N."/>
        </authorList>
    </citation>
    <scope>NUCLEOTIDE SEQUENCE [LARGE SCALE GENOMIC DNA]</scope>
    <source>
        <strain evidence="13 14">NBRC 105374</strain>
    </source>
</reference>
<dbReference type="SMART" id="SM00852">
    <property type="entry name" value="MoCF_biosynth"/>
    <property type="match status" value="1"/>
</dbReference>
<keyword evidence="9 11" id="KW-0501">Molybdenum cofactor biosynthesis</keyword>
<evidence type="ECO:0000256" key="6">
    <source>
        <dbReference type="ARBA" id="ARBA00022679"/>
    </source>
</evidence>
<evidence type="ECO:0000256" key="7">
    <source>
        <dbReference type="ARBA" id="ARBA00022723"/>
    </source>
</evidence>
<dbReference type="InterPro" id="IPR036688">
    <property type="entry name" value="MoeA_C_domain_IV_sf"/>
</dbReference>
<dbReference type="SUPFAM" id="SSF63867">
    <property type="entry name" value="MoeA C-terminal domain-like"/>
    <property type="match status" value="1"/>
</dbReference>
<dbReference type="InterPro" id="IPR001453">
    <property type="entry name" value="MoaB/Mog_dom"/>
</dbReference>
<dbReference type="Pfam" id="PF03454">
    <property type="entry name" value="MoeA_C"/>
    <property type="match status" value="1"/>
</dbReference>
<dbReference type="RefSeq" id="WP_146819018.1">
    <property type="nucleotide sequence ID" value="NZ_BJYK01000001.1"/>
</dbReference>
<dbReference type="EMBL" id="BJYK01000001">
    <property type="protein sequence ID" value="GEN78784.1"/>
    <property type="molecule type" value="Genomic_DNA"/>
</dbReference>
<name>A0A511YUB6_9CELL</name>
<keyword evidence="8 11" id="KW-0460">Magnesium</keyword>
<sequence>MRTVNEHRAAALALAAPLEAIELPLAEAAGHVLARDVCADGPLPPWDNSAMDGYAVRAADVSAAVPDGPVRLRVIADLAAGSAATPVVGPGEAARIMTGAPMPPGADAVVPVEQTDAATDVVAIGAPARVGAHVRRVGEDAAAGNVVLAAGALLAERRVGALAAAGAGTVTAHRRPRVLVLATGSELVAPGEPRARGQIPDSNSFLLAAAVTAAGCEAVRLPPVPDDAARLREVLAAHEADVDAVITAGGVSVGAYDVVKEALTGWGDVAFVAVAMQPGKPQGLGRLPGGTPVFCLPGNPVSVFVSFEVLVRPALLRMRGLTAVDRPTVPATVEDGWRTPPGRAQYMPVALRDEGGAWRVRRAVPGGSGSHLAAGLAAADGLAVVPLDTSEVRSGDLLTVMRCEP</sequence>
<evidence type="ECO:0000313" key="14">
    <source>
        <dbReference type="Proteomes" id="UP000321484"/>
    </source>
</evidence>
<evidence type="ECO:0000256" key="10">
    <source>
        <dbReference type="ARBA" id="ARBA00047317"/>
    </source>
</evidence>
<comment type="pathway">
    <text evidence="3 11">Cofactor biosynthesis; molybdopterin biosynthesis.</text>
</comment>
<keyword evidence="6 11" id="KW-0808">Transferase</keyword>
<evidence type="ECO:0000256" key="3">
    <source>
        <dbReference type="ARBA" id="ARBA00005046"/>
    </source>
</evidence>
<dbReference type="Pfam" id="PF03453">
    <property type="entry name" value="MoeA_N"/>
    <property type="match status" value="1"/>
</dbReference>
<feature type="domain" description="MoaB/Mog" evidence="12">
    <location>
        <begin position="179"/>
        <end position="317"/>
    </location>
</feature>
<dbReference type="GO" id="GO:0005829">
    <property type="term" value="C:cytosol"/>
    <property type="evidence" value="ECO:0007669"/>
    <property type="project" value="TreeGrafter"/>
</dbReference>
<dbReference type="OrthoDB" id="9804758at2"/>
<dbReference type="Pfam" id="PF00994">
    <property type="entry name" value="MoCF_biosynth"/>
    <property type="match status" value="1"/>
</dbReference>
<dbReference type="PANTHER" id="PTHR10192">
    <property type="entry name" value="MOLYBDOPTERIN BIOSYNTHESIS PROTEIN"/>
    <property type="match status" value="1"/>
</dbReference>
<dbReference type="NCBIfam" id="NF045515">
    <property type="entry name" value="Glp_gephyrin"/>
    <property type="match status" value="1"/>
</dbReference>
<comment type="cofactor">
    <cofactor evidence="1 11">
        <name>Mg(2+)</name>
        <dbReference type="ChEBI" id="CHEBI:18420"/>
    </cofactor>
</comment>
<evidence type="ECO:0000256" key="2">
    <source>
        <dbReference type="ARBA" id="ARBA00002901"/>
    </source>
</evidence>
<organism evidence="13 14">
    <name type="scientific">Actinotalea fermentans</name>
    <dbReference type="NCBI Taxonomy" id="43671"/>
    <lineage>
        <taxon>Bacteria</taxon>
        <taxon>Bacillati</taxon>
        <taxon>Actinomycetota</taxon>
        <taxon>Actinomycetes</taxon>
        <taxon>Micrococcales</taxon>
        <taxon>Cellulomonadaceae</taxon>
        <taxon>Actinotalea</taxon>
    </lineage>
</organism>
<comment type="caution">
    <text evidence="13">The sequence shown here is derived from an EMBL/GenBank/DDBJ whole genome shotgun (WGS) entry which is preliminary data.</text>
</comment>
<dbReference type="Gene3D" id="2.170.190.11">
    <property type="entry name" value="Molybdopterin biosynthesis moea protein, domain 3"/>
    <property type="match status" value="1"/>
</dbReference>
<keyword evidence="5 11" id="KW-0500">Molybdenum</keyword>
<accession>A0A511YUB6</accession>
<keyword evidence="14" id="KW-1185">Reference proteome</keyword>
<dbReference type="FunFam" id="2.170.190.11:FF:000004">
    <property type="entry name" value="Molybdopterin molybdenumtransferase"/>
    <property type="match status" value="1"/>
</dbReference>
<dbReference type="InterPro" id="IPR005110">
    <property type="entry name" value="MoeA_linker/N"/>
</dbReference>
<dbReference type="Gene3D" id="3.90.105.10">
    <property type="entry name" value="Molybdopterin biosynthesis moea protein, domain 2"/>
    <property type="match status" value="1"/>
</dbReference>
<dbReference type="CDD" id="cd00887">
    <property type="entry name" value="MoeA"/>
    <property type="match status" value="1"/>
</dbReference>
<dbReference type="InterPro" id="IPR038987">
    <property type="entry name" value="MoeA-like"/>
</dbReference>
<dbReference type="SUPFAM" id="SSF53218">
    <property type="entry name" value="Molybdenum cofactor biosynthesis proteins"/>
    <property type="match status" value="1"/>
</dbReference>
<dbReference type="PANTHER" id="PTHR10192:SF5">
    <property type="entry name" value="GEPHYRIN"/>
    <property type="match status" value="1"/>
</dbReference>
<keyword evidence="7 11" id="KW-0479">Metal-binding</keyword>
<dbReference type="SUPFAM" id="SSF63882">
    <property type="entry name" value="MoeA N-terminal region -like"/>
    <property type="match status" value="1"/>
</dbReference>
<dbReference type="AlphaFoldDB" id="A0A511YUB6"/>
<dbReference type="Proteomes" id="UP000321484">
    <property type="component" value="Unassembled WGS sequence"/>
</dbReference>
<dbReference type="UniPathway" id="UPA00344"/>
<dbReference type="GO" id="GO:0046872">
    <property type="term" value="F:metal ion binding"/>
    <property type="evidence" value="ECO:0007669"/>
    <property type="project" value="UniProtKB-UniRule"/>
</dbReference>
<comment type="similarity">
    <text evidence="4 11">Belongs to the MoeA family.</text>
</comment>
<proteinExistence type="inferred from homology"/>
<evidence type="ECO:0000259" key="12">
    <source>
        <dbReference type="SMART" id="SM00852"/>
    </source>
</evidence>
<dbReference type="Gene3D" id="2.40.340.10">
    <property type="entry name" value="MoeA, C-terminal, domain IV"/>
    <property type="match status" value="1"/>
</dbReference>
<comment type="function">
    <text evidence="2 11">Catalyzes the insertion of molybdate into adenylated molybdopterin with the concomitant release of AMP.</text>
</comment>
<evidence type="ECO:0000256" key="1">
    <source>
        <dbReference type="ARBA" id="ARBA00001946"/>
    </source>
</evidence>
<dbReference type="GO" id="GO:0061599">
    <property type="term" value="F:molybdopterin molybdotransferase activity"/>
    <property type="evidence" value="ECO:0007669"/>
    <property type="project" value="UniProtKB-UniRule"/>
</dbReference>
<evidence type="ECO:0000313" key="13">
    <source>
        <dbReference type="EMBL" id="GEN78784.1"/>
    </source>
</evidence>